<evidence type="ECO:0000256" key="3">
    <source>
        <dbReference type="PROSITE-ProRule" id="PRU00023"/>
    </source>
</evidence>
<dbReference type="RefSeq" id="XP_054842248.1">
    <property type="nucleotide sequence ID" value="XM_054986273.1"/>
</dbReference>
<dbReference type="Gene3D" id="1.25.40.20">
    <property type="entry name" value="Ankyrin repeat-containing domain"/>
    <property type="match status" value="1"/>
</dbReference>
<evidence type="ECO:0000256" key="1">
    <source>
        <dbReference type="ARBA" id="ARBA00022737"/>
    </source>
</evidence>
<dbReference type="SMART" id="SM00248">
    <property type="entry name" value="ANK"/>
    <property type="match status" value="3"/>
</dbReference>
<dbReference type="PROSITE" id="PS50088">
    <property type="entry name" value="ANK_REPEAT"/>
    <property type="match status" value="2"/>
</dbReference>
<feature type="repeat" description="ANK" evidence="3">
    <location>
        <begin position="8"/>
        <end position="40"/>
    </location>
</feature>
<keyword evidence="2 3" id="KW-0040">ANK repeat</keyword>
<protein>
    <submittedName>
        <fullName evidence="5">Cyclin-dependent kinase 4 inhibitor B</fullName>
    </submittedName>
</protein>
<keyword evidence="4" id="KW-1185">Reference proteome</keyword>
<evidence type="ECO:0000256" key="2">
    <source>
        <dbReference type="ARBA" id="ARBA00023043"/>
    </source>
</evidence>
<dbReference type="InterPro" id="IPR002110">
    <property type="entry name" value="Ankyrin_rpt"/>
</dbReference>
<dbReference type="GO" id="GO:0005737">
    <property type="term" value="C:cytoplasm"/>
    <property type="evidence" value="ECO:0007669"/>
    <property type="project" value="TreeGrafter"/>
</dbReference>
<organism evidence="4 5">
    <name type="scientific">Eublepharis macularius</name>
    <name type="common">Leopard gecko</name>
    <name type="synonym">Cyrtodactylus macularius</name>
    <dbReference type="NCBI Taxonomy" id="481883"/>
    <lineage>
        <taxon>Eukaryota</taxon>
        <taxon>Metazoa</taxon>
        <taxon>Chordata</taxon>
        <taxon>Craniata</taxon>
        <taxon>Vertebrata</taxon>
        <taxon>Euteleostomi</taxon>
        <taxon>Lepidosauria</taxon>
        <taxon>Squamata</taxon>
        <taxon>Bifurcata</taxon>
        <taxon>Gekkota</taxon>
        <taxon>Eublepharidae</taxon>
        <taxon>Eublepharinae</taxon>
        <taxon>Eublepharis</taxon>
    </lineage>
</organism>
<reference evidence="5" key="1">
    <citation type="submission" date="2025-08" db="UniProtKB">
        <authorList>
            <consortium name="RefSeq"/>
        </authorList>
    </citation>
    <scope>IDENTIFICATION</scope>
    <source>
        <tissue evidence="5">Blood</tissue>
    </source>
</reference>
<dbReference type="KEGG" id="emc:129334294"/>
<dbReference type="GeneID" id="129334294"/>
<keyword evidence="1" id="KW-0677">Repeat</keyword>
<sequence>MDQAGLRSRADQLTTAAAQGDLEAVRRLLDSGADPNAANEFGRTPIQVMMLGSPRMAELLLQRGADPNRPDPSTGSLPVHDAARVGFLDTLRVLRRGGAHLDRTDRWGRLPLDLARESEQSHVINYLQALVG</sequence>
<dbReference type="Proteomes" id="UP001190640">
    <property type="component" value="Chromosome 8"/>
</dbReference>
<dbReference type="PROSITE" id="PS50297">
    <property type="entry name" value="ANK_REP_REGION"/>
    <property type="match status" value="1"/>
</dbReference>
<dbReference type="CTD" id="1030"/>
<dbReference type="Pfam" id="PF12796">
    <property type="entry name" value="Ank_2"/>
    <property type="match status" value="1"/>
</dbReference>
<dbReference type="PANTHER" id="PTHR24201">
    <property type="entry name" value="ANK_REP_REGION DOMAIN-CONTAINING PROTEIN"/>
    <property type="match status" value="1"/>
</dbReference>
<proteinExistence type="predicted"/>
<dbReference type="InterPro" id="IPR050776">
    <property type="entry name" value="Ank_Repeat/CDKN_Inhibitor"/>
</dbReference>
<feature type="repeat" description="ANK" evidence="3">
    <location>
        <begin position="74"/>
        <end position="106"/>
    </location>
</feature>
<dbReference type="InterPro" id="IPR036770">
    <property type="entry name" value="Ankyrin_rpt-contain_sf"/>
</dbReference>
<dbReference type="GO" id="GO:0004861">
    <property type="term" value="F:cyclin-dependent protein serine/threonine kinase inhibitor activity"/>
    <property type="evidence" value="ECO:0007669"/>
    <property type="project" value="TreeGrafter"/>
</dbReference>
<dbReference type="GO" id="GO:0008285">
    <property type="term" value="P:negative regulation of cell population proliferation"/>
    <property type="evidence" value="ECO:0007669"/>
    <property type="project" value="TreeGrafter"/>
</dbReference>
<dbReference type="GO" id="GO:2000045">
    <property type="term" value="P:regulation of G1/S transition of mitotic cell cycle"/>
    <property type="evidence" value="ECO:0007669"/>
    <property type="project" value="TreeGrafter"/>
</dbReference>
<evidence type="ECO:0000313" key="5">
    <source>
        <dbReference type="RefSeq" id="XP_054842248.1"/>
    </source>
</evidence>
<accession>A0AA97JNI5</accession>
<dbReference type="GO" id="GO:0019901">
    <property type="term" value="F:protein kinase binding"/>
    <property type="evidence" value="ECO:0007669"/>
    <property type="project" value="TreeGrafter"/>
</dbReference>
<dbReference type="GO" id="GO:0005634">
    <property type="term" value="C:nucleus"/>
    <property type="evidence" value="ECO:0007669"/>
    <property type="project" value="TreeGrafter"/>
</dbReference>
<evidence type="ECO:0000313" key="4">
    <source>
        <dbReference type="Proteomes" id="UP001190640"/>
    </source>
</evidence>
<dbReference type="AlphaFoldDB" id="A0AA97JNI5"/>
<dbReference type="PANTHER" id="PTHR24201:SF8">
    <property type="entry name" value="CYCLIN-DEPENDENT KINASE 4 INHIBITOR B"/>
    <property type="match status" value="1"/>
</dbReference>
<dbReference type="SUPFAM" id="SSF48403">
    <property type="entry name" value="Ankyrin repeat"/>
    <property type="match status" value="1"/>
</dbReference>
<gene>
    <name evidence="5" type="primary">CDKN2B</name>
</gene>
<name>A0AA97JNI5_EUBMA</name>